<keyword evidence="3" id="KW-1185">Reference proteome</keyword>
<dbReference type="Proteomes" id="UP000190637">
    <property type="component" value="Unassembled WGS sequence"/>
</dbReference>
<protein>
    <submittedName>
        <fullName evidence="2">Uncharacterized protein</fullName>
    </submittedName>
</protein>
<name>A0A1T4PTX8_9ACTN</name>
<gene>
    <name evidence="2" type="ORF">SAMN02745673_02002</name>
</gene>
<accession>A0A1T4PTX8</accession>
<feature type="region of interest" description="Disordered" evidence="1">
    <location>
        <begin position="1"/>
        <end position="39"/>
    </location>
</feature>
<dbReference type="EMBL" id="FUWS01000004">
    <property type="protein sequence ID" value="SJZ95015.1"/>
    <property type="molecule type" value="Genomic_DNA"/>
</dbReference>
<dbReference type="AlphaFoldDB" id="A0A1T4PTX8"/>
<sequence length="62" mass="6888">MQDVGAHDRDQPDRRGRRDHGGAAPERGRTRGPEIEGGLSYALEEVERLRREHLGKGIDSAP</sequence>
<evidence type="ECO:0000313" key="2">
    <source>
        <dbReference type="EMBL" id="SJZ95015.1"/>
    </source>
</evidence>
<evidence type="ECO:0000313" key="3">
    <source>
        <dbReference type="Proteomes" id="UP000190637"/>
    </source>
</evidence>
<proteinExistence type="predicted"/>
<reference evidence="2 3" key="1">
    <citation type="submission" date="2017-02" db="EMBL/GenBank/DDBJ databases">
        <authorList>
            <person name="Peterson S.W."/>
        </authorList>
    </citation>
    <scope>NUCLEOTIDE SEQUENCE [LARGE SCALE GENOMIC DNA]</scope>
    <source>
        <strain evidence="2 3">DSM 45154</strain>
    </source>
</reference>
<dbReference type="RefSeq" id="WP_078761316.1">
    <property type="nucleotide sequence ID" value="NZ_FUWS01000004.1"/>
</dbReference>
<organism evidence="2 3">
    <name type="scientific">Marinactinospora thermotolerans DSM 45154</name>
    <dbReference type="NCBI Taxonomy" id="1122192"/>
    <lineage>
        <taxon>Bacteria</taxon>
        <taxon>Bacillati</taxon>
        <taxon>Actinomycetota</taxon>
        <taxon>Actinomycetes</taxon>
        <taxon>Streptosporangiales</taxon>
        <taxon>Nocardiopsidaceae</taxon>
        <taxon>Marinactinospora</taxon>
    </lineage>
</organism>
<evidence type="ECO:0000256" key="1">
    <source>
        <dbReference type="SAM" id="MobiDB-lite"/>
    </source>
</evidence>
<feature type="compositionally biased region" description="Basic and acidic residues" evidence="1">
    <location>
        <begin position="1"/>
        <end position="34"/>
    </location>
</feature>